<proteinExistence type="inferred from homology"/>
<dbReference type="InterPro" id="IPR036005">
    <property type="entry name" value="Creatinase/aminopeptidase-like"/>
</dbReference>
<keyword evidence="7" id="KW-0645">Protease</keyword>
<reference evidence="8" key="1">
    <citation type="journal article" date="2019" name="Int. J. Syst. Evol. Microbiol.">
        <title>The Global Catalogue of Microorganisms (GCM) 10K type strain sequencing project: providing services to taxonomists for standard genome sequencing and annotation.</title>
        <authorList>
            <consortium name="The Broad Institute Genomics Platform"/>
            <consortium name="The Broad Institute Genome Sequencing Center for Infectious Disease"/>
            <person name="Wu L."/>
            <person name="Ma J."/>
        </authorList>
    </citation>
    <scope>NUCLEOTIDE SEQUENCE [LARGE SCALE GENOMIC DNA]</scope>
    <source>
        <strain evidence="8">KCTC 52416</strain>
    </source>
</reference>
<dbReference type="InterPro" id="IPR033740">
    <property type="entry name" value="Pept_M24B"/>
</dbReference>
<evidence type="ECO:0000259" key="5">
    <source>
        <dbReference type="Pfam" id="PF01321"/>
    </source>
</evidence>
<dbReference type="Pfam" id="PF01321">
    <property type="entry name" value="Creatinase_N"/>
    <property type="match status" value="1"/>
</dbReference>
<dbReference type="InterPro" id="IPR032416">
    <property type="entry name" value="Peptidase_M24_C"/>
</dbReference>
<dbReference type="SUPFAM" id="SSF55920">
    <property type="entry name" value="Creatinase/aminopeptidase"/>
    <property type="match status" value="1"/>
</dbReference>
<evidence type="ECO:0000259" key="4">
    <source>
        <dbReference type="Pfam" id="PF00557"/>
    </source>
</evidence>
<dbReference type="Pfam" id="PF00557">
    <property type="entry name" value="Peptidase_M24"/>
    <property type="match status" value="1"/>
</dbReference>
<evidence type="ECO:0000313" key="7">
    <source>
        <dbReference type="EMBL" id="MFC3198306.1"/>
    </source>
</evidence>
<organism evidence="7 8">
    <name type="scientific">Parapedobacter deserti</name>
    <dbReference type="NCBI Taxonomy" id="1912957"/>
    <lineage>
        <taxon>Bacteria</taxon>
        <taxon>Pseudomonadati</taxon>
        <taxon>Bacteroidota</taxon>
        <taxon>Sphingobacteriia</taxon>
        <taxon>Sphingobacteriales</taxon>
        <taxon>Sphingobacteriaceae</taxon>
        <taxon>Parapedobacter</taxon>
    </lineage>
</organism>
<dbReference type="InterPro" id="IPR000587">
    <property type="entry name" value="Creatinase_N"/>
</dbReference>
<evidence type="ECO:0000256" key="1">
    <source>
        <dbReference type="ARBA" id="ARBA00008766"/>
    </source>
</evidence>
<accession>A0ABV7JQB3</accession>
<dbReference type="Proteomes" id="UP001595526">
    <property type="component" value="Unassembled WGS sequence"/>
</dbReference>
<feature type="domain" description="Peptidase M24 C-terminal" evidence="6">
    <location>
        <begin position="533"/>
        <end position="592"/>
    </location>
</feature>
<dbReference type="PANTHER" id="PTHR43763:SF6">
    <property type="entry name" value="XAA-PRO AMINOPEPTIDASE 1"/>
    <property type="match status" value="1"/>
</dbReference>
<dbReference type="Pfam" id="PF16189">
    <property type="entry name" value="Creatinase_N_2"/>
    <property type="match status" value="1"/>
</dbReference>
<protein>
    <submittedName>
        <fullName evidence="7">Aminopeptidase P family protein</fullName>
        <ecNumber evidence="7">3.4.11.-</ecNumber>
    </submittedName>
</protein>
<dbReference type="InterPro" id="IPR029149">
    <property type="entry name" value="Creatin/AminoP/Spt16_N"/>
</dbReference>
<keyword evidence="7" id="KW-0031">Aminopeptidase</keyword>
<dbReference type="GO" id="GO:0004177">
    <property type="term" value="F:aminopeptidase activity"/>
    <property type="evidence" value="ECO:0007669"/>
    <property type="project" value="UniProtKB-KW"/>
</dbReference>
<evidence type="ECO:0000259" key="6">
    <source>
        <dbReference type="Pfam" id="PF16188"/>
    </source>
</evidence>
<dbReference type="PANTHER" id="PTHR43763">
    <property type="entry name" value="XAA-PRO AMINOPEPTIDASE 1"/>
    <property type="match status" value="1"/>
</dbReference>
<dbReference type="CDD" id="cd01085">
    <property type="entry name" value="APP"/>
    <property type="match status" value="1"/>
</dbReference>
<evidence type="ECO:0000256" key="3">
    <source>
        <dbReference type="ARBA" id="ARBA00022801"/>
    </source>
</evidence>
<dbReference type="EC" id="3.4.11.-" evidence="7"/>
<keyword evidence="2" id="KW-0479">Metal-binding</keyword>
<sequence>MTHIEKLAALRGLMAEHRIDAYIIPSSDPHISEYLPDHYKCIAWASGFTGSAGTLAVTQDFAGLWTDSRYFVQAEEQLAGSGYRLVKLKVQTAPEYADWLAENLPEGASVAFDGKLASVMFAKGVQDKLLPGGMRINSDVDLLSPLWPDRPALPTATAYLLDETTTGASTADKLQRLREEMKRNRANGHLISSLDDLAWLFNIRGSDVACNPVVLGFALITADTATLFINRKKLTDADKARLTAAGVVLADYKNVEETLGNFPKGKTLLIDPKRTCFTLYHLASRSASIIERTNPTTQFKAVKNPVEIRHMRETMVKDGVALTRFFKWLEETLPNENITEISLAEKLRQFRSTQEGFVGESFDTIAGYRAHGALPHYKATPNSDSQLQPEGLLLVDSGGQYLTGTTDITRVVSLGNITDAERTDYTLVLKAMIEGSTAVFPKGTRGYQVDAITRKPLWDNLRNYGHGTGHGIGFFLNVHEGPHTFNGAAIDVPIETGMITSIEPGLYREGKYGIRIENLVLSIDHRDSLFGTFIAFETMTLCYIDTALIDKSLLDAKHIDWLNDYHSSVFEALSPRMDDGEREWLARKTAAI</sequence>
<dbReference type="EMBL" id="JBHRTA010000037">
    <property type="protein sequence ID" value="MFC3198306.1"/>
    <property type="molecule type" value="Genomic_DNA"/>
</dbReference>
<keyword evidence="8" id="KW-1185">Reference proteome</keyword>
<evidence type="ECO:0000256" key="2">
    <source>
        <dbReference type="ARBA" id="ARBA00022723"/>
    </source>
</evidence>
<dbReference type="Gene3D" id="3.90.230.10">
    <property type="entry name" value="Creatinase/methionine aminopeptidase superfamily"/>
    <property type="match status" value="1"/>
</dbReference>
<feature type="domain" description="Creatinase N-terminal" evidence="5">
    <location>
        <begin position="7"/>
        <end position="129"/>
    </location>
</feature>
<dbReference type="RefSeq" id="WP_379022835.1">
    <property type="nucleotide sequence ID" value="NZ_JBHRTA010000037.1"/>
</dbReference>
<comment type="similarity">
    <text evidence="1">Belongs to the peptidase M24B family.</text>
</comment>
<evidence type="ECO:0000313" key="8">
    <source>
        <dbReference type="Proteomes" id="UP001595526"/>
    </source>
</evidence>
<keyword evidence="3 7" id="KW-0378">Hydrolase</keyword>
<gene>
    <name evidence="7" type="ORF">ACFOET_11845</name>
</gene>
<dbReference type="Gene3D" id="3.40.350.10">
    <property type="entry name" value="Creatinase/prolidase N-terminal domain"/>
    <property type="match status" value="2"/>
</dbReference>
<dbReference type="Pfam" id="PF16188">
    <property type="entry name" value="Peptidase_M24_C"/>
    <property type="match status" value="1"/>
</dbReference>
<feature type="domain" description="Peptidase M24" evidence="4">
    <location>
        <begin position="310"/>
        <end position="521"/>
    </location>
</feature>
<dbReference type="InterPro" id="IPR050422">
    <property type="entry name" value="X-Pro_aminopeptidase_P"/>
</dbReference>
<name>A0ABV7JQB3_9SPHI</name>
<dbReference type="InterPro" id="IPR000994">
    <property type="entry name" value="Pept_M24"/>
</dbReference>
<comment type="caution">
    <text evidence="7">The sequence shown here is derived from an EMBL/GenBank/DDBJ whole genome shotgun (WGS) entry which is preliminary data.</text>
</comment>
<dbReference type="SUPFAM" id="SSF53092">
    <property type="entry name" value="Creatinase/prolidase N-terminal domain"/>
    <property type="match status" value="2"/>
</dbReference>